<proteinExistence type="inferred from homology"/>
<evidence type="ECO:0000256" key="3">
    <source>
        <dbReference type="RuleBase" id="RU003858"/>
    </source>
</evidence>
<dbReference type="Pfam" id="PF05739">
    <property type="entry name" value="SNARE"/>
    <property type="match status" value="1"/>
</dbReference>
<protein>
    <recommendedName>
        <fullName evidence="6">t-SNARE coiled-coil homology domain-containing protein</fullName>
    </recommendedName>
</protein>
<feature type="domain" description="T-SNARE coiled-coil homology" evidence="6">
    <location>
        <begin position="168"/>
        <end position="230"/>
    </location>
</feature>
<dbReference type="Pfam" id="PF14523">
    <property type="entry name" value="Syntaxin_2"/>
    <property type="match status" value="1"/>
</dbReference>
<dbReference type="GO" id="GO:0005484">
    <property type="term" value="F:SNAP receptor activity"/>
    <property type="evidence" value="ECO:0007669"/>
    <property type="project" value="InterPro"/>
</dbReference>
<dbReference type="InterPro" id="IPR006011">
    <property type="entry name" value="Syntaxin_N"/>
</dbReference>
<dbReference type="Gene3D" id="1.20.58.70">
    <property type="match status" value="1"/>
</dbReference>
<dbReference type="InterPro" id="IPR000727">
    <property type="entry name" value="T_SNARE_dom"/>
</dbReference>
<keyword evidence="8" id="KW-1185">Reference proteome</keyword>
<dbReference type="Gene3D" id="1.20.5.110">
    <property type="match status" value="1"/>
</dbReference>
<dbReference type="SMART" id="SM00503">
    <property type="entry name" value="SynN"/>
    <property type="match status" value="1"/>
</dbReference>
<evidence type="ECO:0000313" key="7">
    <source>
        <dbReference type="EMBL" id="KAG0573874.1"/>
    </source>
</evidence>
<dbReference type="InterPro" id="IPR006012">
    <property type="entry name" value="Syntaxin/epimorphin_CS"/>
</dbReference>
<dbReference type="GO" id="GO:0048278">
    <property type="term" value="P:vesicle docking"/>
    <property type="evidence" value="ECO:0007669"/>
    <property type="project" value="TreeGrafter"/>
</dbReference>
<keyword evidence="2" id="KW-0813">Transport</keyword>
<dbReference type="GO" id="GO:0031201">
    <property type="term" value="C:SNARE complex"/>
    <property type="evidence" value="ECO:0007669"/>
    <property type="project" value="TreeGrafter"/>
</dbReference>
<dbReference type="GO" id="GO:0012505">
    <property type="term" value="C:endomembrane system"/>
    <property type="evidence" value="ECO:0007669"/>
    <property type="project" value="TreeGrafter"/>
</dbReference>
<gene>
    <name evidence="7" type="ORF">KC19_VG217300</name>
</gene>
<dbReference type="PANTHER" id="PTHR19957">
    <property type="entry name" value="SYNTAXIN"/>
    <property type="match status" value="1"/>
</dbReference>
<dbReference type="GO" id="GO:0006906">
    <property type="term" value="P:vesicle fusion"/>
    <property type="evidence" value="ECO:0007669"/>
    <property type="project" value="TreeGrafter"/>
</dbReference>
<organism evidence="7 8">
    <name type="scientific">Ceratodon purpureus</name>
    <name type="common">Fire moss</name>
    <name type="synonym">Dicranum purpureum</name>
    <dbReference type="NCBI Taxonomy" id="3225"/>
    <lineage>
        <taxon>Eukaryota</taxon>
        <taxon>Viridiplantae</taxon>
        <taxon>Streptophyta</taxon>
        <taxon>Embryophyta</taxon>
        <taxon>Bryophyta</taxon>
        <taxon>Bryophytina</taxon>
        <taxon>Bryopsida</taxon>
        <taxon>Dicranidae</taxon>
        <taxon>Pseudoditrichales</taxon>
        <taxon>Ditrichaceae</taxon>
        <taxon>Ceratodon</taxon>
    </lineage>
</organism>
<evidence type="ECO:0000256" key="5">
    <source>
        <dbReference type="SAM" id="Phobius"/>
    </source>
</evidence>
<dbReference type="EMBL" id="CM026426">
    <property type="protein sequence ID" value="KAG0573874.1"/>
    <property type="molecule type" value="Genomic_DNA"/>
</dbReference>
<dbReference type="SMART" id="SM00397">
    <property type="entry name" value="t_SNARE"/>
    <property type="match status" value="1"/>
</dbReference>
<dbReference type="InterPro" id="IPR010989">
    <property type="entry name" value="SNARE"/>
</dbReference>
<dbReference type="AlphaFoldDB" id="A0A8T0HSI3"/>
<evidence type="ECO:0000256" key="2">
    <source>
        <dbReference type="ARBA" id="ARBA00022927"/>
    </source>
</evidence>
<comment type="caution">
    <text evidence="7">The sequence shown here is derived from an EMBL/GenBank/DDBJ whole genome shotgun (WGS) entry which is preliminary data.</text>
</comment>
<keyword evidence="5" id="KW-0812">Transmembrane</keyword>
<evidence type="ECO:0000256" key="1">
    <source>
        <dbReference type="ARBA" id="ARBA00009063"/>
    </source>
</evidence>
<dbReference type="GO" id="GO:0000149">
    <property type="term" value="F:SNARE binding"/>
    <property type="evidence" value="ECO:0007669"/>
    <property type="project" value="TreeGrafter"/>
</dbReference>
<dbReference type="PROSITE" id="PS00914">
    <property type="entry name" value="SYNTAXIN"/>
    <property type="match status" value="1"/>
</dbReference>
<evidence type="ECO:0000256" key="4">
    <source>
        <dbReference type="SAM" id="MobiDB-lite"/>
    </source>
</evidence>
<keyword evidence="5" id="KW-0472">Membrane</keyword>
<sequence length="261" mass="28941">MSFEDIETGESGGGWKQDRSDGVAAGIFWINTSVSTYKRLVNTLGTQRDNHALRERLHATEQKIGQLVEETVAMLKEENEADLVSSSATKKIRGAKLAKDFQLLLQEFQTAQKAAQSRQRKNAPFLLPASSSSGSNSGRGEREEETGLLRQSQQSVVEVNESEVLFNATVIEERDQGIQDIQQQIGEVSMIFKDLAQIVSNQGYIIDDIEANIESSVSTTLQANIHLTRAARSQKLLEYWKCVILAVVGTVLFAFLIIMFS</sequence>
<keyword evidence="2" id="KW-0653">Protein transport</keyword>
<dbReference type="GO" id="GO:0006886">
    <property type="term" value="P:intracellular protein transport"/>
    <property type="evidence" value="ECO:0007669"/>
    <property type="project" value="InterPro"/>
</dbReference>
<dbReference type="SUPFAM" id="SSF47661">
    <property type="entry name" value="t-snare proteins"/>
    <property type="match status" value="1"/>
</dbReference>
<dbReference type="Proteomes" id="UP000822688">
    <property type="component" value="Chromosome V"/>
</dbReference>
<dbReference type="CDD" id="cd15840">
    <property type="entry name" value="SNARE_Qa"/>
    <property type="match status" value="1"/>
</dbReference>
<feature type="region of interest" description="Disordered" evidence="4">
    <location>
        <begin position="119"/>
        <end position="152"/>
    </location>
</feature>
<dbReference type="PANTHER" id="PTHR19957:SF38">
    <property type="entry name" value="LD27581P"/>
    <property type="match status" value="1"/>
</dbReference>
<dbReference type="PROSITE" id="PS50192">
    <property type="entry name" value="T_SNARE"/>
    <property type="match status" value="1"/>
</dbReference>
<reference evidence="7" key="1">
    <citation type="submission" date="2020-06" db="EMBL/GenBank/DDBJ databases">
        <title>WGS assembly of Ceratodon purpureus strain R40.</title>
        <authorList>
            <person name="Carey S.B."/>
            <person name="Jenkins J."/>
            <person name="Shu S."/>
            <person name="Lovell J.T."/>
            <person name="Sreedasyam A."/>
            <person name="Maumus F."/>
            <person name="Tiley G.P."/>
            <person name="Fernandez-Pozo N."/>
            <person name="Barry K."/>
            <person name="Chen C."/>
            <person name="Wang M."/>
            <person name="Lipzen A."/>
            <person name="Daum C."/>
            <person name="Saski C.A."/>
            <person name="Payton A.C."/>
            <person name="Mcbreen J.C."/>
            <person name="Conrad R.E."/>
            <person name="Kollar L.M."/>
            <person name="Olsson S."/>
            <person name="Huttunen S."/>
            <person name="Landis J.B."/>
            <person name="Wickett N.J."/>
            <person name="Johnson M.G."/>
            <person name="Rensing S.A."/>
            <person name="Grimwood J."/>
            <person name="Schmutz J."/>
            <person name="Mcdaniel S.F."/>
        </authorList>
    </citation>
    <scope>NUCLEOTIDE SEQUENCE</scope>
    <source>
        <strain evidence="7">R40</strain>
    </source>
</reference>
<dbReference type="InterPro" id="IPR045242">
    <property type="entry name" value="Syntaxin"/>
</dbReference>
<name>A0A8T0HSI3_CERPU</name>
<comment type="similarity">
    <text evidence="1 3">Belongs to the syntaxin family.</text>
</comment>
<feature type="transmembrane region" description="Helical" evidence="5">
    <location>
        <begin position="239"/>
        <end position="260"/>
    </location>
</feature>
<accession>A0A8T0HSI3</accession>
<evidence type="ECO:0000313" key="8">
    <source>
        <dbReference type="Proteomes" id="UP000822688"/>
    </source>
</evidence>
<evidence type="ECO:0000259" key="6">
    <source>
        <dbReference type="PROSITE" id="PS50192"/>
    </source>
</evidence>
<keyword evidence="5" id="KW-1133">Transmembrane helix</keyword>